<dbReference type="PIRSF" id="PIRSF016183">
    <property type="entry name" value="UCP016183"/>
    <property type="match status" value="1"/>
</dbReference>
<dbReference type="eggNOG" id="COG3028">
    <property type="taxonomic scope" value="Bacteria"/>
</dbReference>
<dbReference type="PANTHER" id="PTHR38101">
    <property type="entry name" value="UPF0307 PROTEIN YJGA"/>
    <property type="match status" value="1"/>
</dbReference>
<dbReference type="OrthoDB" id="5293604at2"/>
<dbReference type="AlphaFoldDB" id="I3Y741"/>
<dbReference type="GO" id="GO:0019843">
    <property type="term" value="F:rRNA binding"/>
    <property type="evidence" value="ECO:0007669"/>
    <property type="project" value="UniProtKB-UniRule"/>
</dbReference>
<accession>I3Y741</accession>
<dbReference type="EMBL" id="CP003154">
    <property type="protein sequence ID" value="AFL72809.1"/>
    <property type="molecule type" value="Genomic_DNA"/>
</dbReference>
<evidence type="ECO:0000256" key="5">
    <source>
        <dbReference type="HAMAP-Rule" id="MF_00765"/>
    </source>
</evidence>
<comment type="function">
    <text evidence="5">Member of a network of 50S ribosomal subunit biogenesis factors which assembles along the 30S-50S interface, preventing incorrect 23S rRNA structures from forming. Promotes peptidyl transferase center (PTC) maturation.</text>
</comment>
<evidence type="ECO:0000256" key="6">
    <source>
        <dbReference type="SAM" id="MobiDB-lite"/>
    </source>
</evidence>
<dbReference type="SUPFAM" id="SSF158710">
    <property type="entry name" value="PSPTO4464-like"/>
    <property type="match status" value="1"/>
</dbReference>
<name>I3Y741_THIV6</name>
<comment type="subcellular location">
    <subcellularLocation>
        <location evidence="5">Cytoplasm</location>
    </subcellularLocation>
    <text evidence="5">Associates with late stage pre-50S ribosomal subunits.</text>
</comment>
<dbReference type="STRING" id="765911.Thivi_0757"/>
<reference evidence="7 8" key="1">
    <citation type="submission" date="2012-06" db="EMBL/GenBank/DDBJ databases">
        <title>Complete sequence of Thiocystis violascens DSM 198.</title>
        <authorList>
            <consortium name="US DOE Joint Genome Institute"/>
            <person name="Lucas S."/>
            <person name="Han J."/>
            <person name="Lapidus A."/>
            <person name="Cheng J.-F."/>
            <person name="Goodwin L."/>
            <person name="Pitluck S."/>
            <person name="Peters L."/>
            <person name="Ovchinnikova G."/>
            <person name="Teshima H."/>
            <person name="Detter J.C."/>
            <person name="Han C."/>
            <person name="Tapia R."/>
            <person name="Land M."/>
            <person name="Hauser L."/>
            <person name="Kyrpides N."/>
            <person name="Ivanova N."/>
            <person name="Pagani I."/>
            <person name="Vogl K."/>
            <person name="Liu Z."/>
            <person name="Frigaard N.-U."/>
            <person name="Bryant D."/>
            <person name="Woyke T."/>
        </authorList>
    </citation>
    <scope>NUCLEOTIDE SEQUENCE [LARGE SCALE GENOMIC DNA]</scope>
    <source>
        <strain evidence="8">ATCC 17096 / DSM 198 / 6111</strain>
    </source>
</reference>
<evidence type="ECO:0000256" key="1">
    <source>
        <dbReference type="ARBA" id="ARBA00022490"/>
    </source>
</evidence>
<dbReference type="HAMAP" id="MF_00765">
    <property type="entry name" value="DarP"/>
    <property type="match status" value="1"/>
</dbReference>
<gene>
    <name evidence="5" type="primary">darP</name>
    <name evidence="7" type="ordered locus">Thivi_0757</name>
</gene>
<evidence type="ECO:0000256" key="4">
    <source>
        <dbReference type="ARBA" id="ARBA00022884"/>
    </source>
</evidence>
<dbReference type="GO" id="GO:0005829">
    <property type="term" value="C:cytosol"/>
    <property type="evidence" value="ECO:0007669"/>
    <property type="project" value="TreeGrafter"/>
</dbReference>
<dbReference type="Pfam" id="PF04751">
    <property type="entry name" value="DarP"/>
    <property type="match status" value="1"/>
</dbReference>
<organism evidence="7 8">
    <name type="scientific">Thiocystis violascens (strain ATCC 17096 / DSM 198 / 6111)</name>
    <name type="common">Chromatium violascens</name>
    <dbReference type="NCBI Taxonomy" id="765911"/>
    <lineage>
        <taxon>Bacteria</taxon>
        <taxon>Pseudomonadati</taxon>
        <taxon>Pseudomonadota</taxon>
        <taxon>Gammaproteobacteria</taxon>
        <taxon>Chromatiales</taxon>
        <taxon>Chromatiaceae</taxon>
        <taxon>Thiocystis</taxon>
    </lineage>
</organism>
<dbReference type="GO" id="GO:0043022">
    <property type="term" value="F:ribosome binding"/>
    <property type="evidence" value="ECO:0007669"/>
    <property type="project" value="UniProtKB-UniRule"/>
</dbReference>
<comment type="similarity">
    <text evidence="5">Belongs to the DarP family.</text>
</comment>
<keyword evidence="3 5" id="KW-0699">rRNA-binding</keyword>
<keyword evidence="1 5" id="KW-0963">Cytoplasm</keyword>
<dbReference type="GO" id="GO:1902626">
    <property type="term" value="P:assembly of large subunit precursor of preribosome"/>
    <property type="evidence" value="ECO:0007669"/>
    <property type="project" value="UniProtKB-UniRule"/>
</dbReference>
<feature type="region of interest" description="Disordered" evidence="6">
    <location>
        <begin position="1"/>
        <end position="26"/>
    </location>
</feature>
<dbReference type="Proteomes" id="UP000006062">
    <property type="component" value="Chromosome"/>
</dbReference>
<evidence type="ECO:0000313" key="7">
    <source>
        <dbReference type="EMBL" id="AFL72809.1"/>
    </source>
</evidence>
<evidence type="ECO:0000256" key="2">
    <source>
        <dbReference type="ARBA" id="ARBA00022517"/>
    </source>
</evidence>
<protein>
    <recommendedName>
        <fullName evidence="5">Dual-action ribosomal maturation protein DarP</fullName>
    </recommendedName>
    <alternativeName>
        <fullName evidence="5">Large ribosomal subunit assembly factor DarP</fullName>
    </alternativeName>
</protein>
<dbReference type="HOGENOM" id="CLU_106757_3_0_6"/>
<dbReference type="InterPro" id="IPR006839">
    <property type="entry name" value="DarP"/>
</dbReference>
<dbReference type="KEGG" id="tvi:Thivi_0757"/>
<keyword evidence="2 5" id="KW-0690">Ribosome biogenesis</keyword>
<evidence type="ECO:0000313" key="8">
    <source>
        <dbReference type="Proteomes" id="UP000006062"/>
    </source>
</evidence>
<dbReference type="InterPro" id="IPR023153">
    <property type="entry name" value="DarP_sf"/>
</dbReference>
<evidence type="ECO:0000256" key="3">
    <source>
        <dbReference type="ARBA" id="ARBA00022730"/>
    </source>
</evidence>
<dbReference type="CDD" id="cd16331">
    <property type="entry name" value="YjgA-like"/>
    <property type="match status" value="1"/>
</dbReference>
<keyword evidence="8" id="KW-1185">Reference proteome</keyword>
<dbReference type="PANTHER" id="PTHR38101:SF1">
    <property type="entry name" value="UPF0307 PROTEIN YJGA"/>
    <property type="match status" value="1"/>
</dbReference>
<sequence>MIEHQYDPDRDDDEHPPEGPSKSQIKREKLALQALAERLAGMPRAELERLKLSQATWAALDETARIKDMRALGRHWKRIANLLEKEDMAAVHALMDQAGERERELNARHHALERWRERLIAEGDAALADFIEQRPEVDRQQLRTLIRAAQRDTERGRPDAPRKLFRYLREVTDAVED</sequence>
<dbReference type="RefSeq" id="WP_014777301.1">
    <property type="nucleotide sequence ID" value="NC_018012.1"/>
</dbReference>
<dbReference type="Gene3D" id="1.10.60.30">
    <property type="entry name" value="PSPTO4464-like domains"/>
    <property type="match status" value="2"/>
</dbReference>
<keyword evidence="4 5" id="KW-0694">RNA-binding</keyword>
<dbReference type="NCBIfam" id="NF003593">
    <property type="entry name" value="PRK05255.1-1"/>
    <property type="match status" value="1"/>
</dbReference>
<proteinExistence type="inferred from homology"/>